<feature type="domain" description="HDOD" evidence="1">
    <location>
        <begin position="14"/>
        <end position="209"/>
    </location>
</feature>
<dbReference type="PROSITE" id="PS51833">
    <property type="entry name" value="HDOD"/>
    <property type="match status" value="1"/>
</dbReference>
<organism evidence="2 3">
    <name type="scientific">Sulfidibacter corallicola</name>
    <dbReference type="NCBI Taxonomy" id="2818388"/>
    <lineage>
        <taxon>Bacteria</taxon>
        <taxon>Pseudomonadati</taxon>
        <taxon>Acidobacteriota</taxon>
        <taxon>Holophagae</taxon>
        <taxon>Acanthopleuribacterales</taxon>
        <taxon>Acanthopleuribacteraceae</taxon>
        <taxon>Sulfidibacter</taxon>
    </lineage>
</organism>
<dbReference type="Pfam" id="PF08668">
    <property type="entry name" value="HDOD"/>
    <property type="match status" value="1"/>
</dbReference>
<dbReference type="Proteomes" id="UP000663929">
    <property type="component" value="Chromosome"/>
</dbReference>
<evidence type="ECO:0000259" key="1">
    <source>
        <dbReference type="PROSITE" id="PS51833"/>
    </source>
</evidence>
<dbReference type="RefSeq" id="WP_237382330.1">
    <property type="nucleotide sequence ID" value="NZ_CP071793.1"/>
</dbReference>
<reference evidence="2" key="1">
    <citation type="submission" date="2021-03" db="EMBL/GenBank/DDBJ databases">
        <title>Acanthopleuribacteraceae sp. M133.</title>
        <authorList>
            <person name="Wang G."/>
        </authorList>
    </citation>
    <scope>NUCLEOTIDE SEQUENCE</scope>
    <source>
        <strain evidence="2">M133</strain>
    </source>
</reference>
<dbReference type="PANTHER" id="PTHR33525">
    <property type="match status" value="1"/>
</dbReference>
<dbReference type="SUPFAM" id="SSF109604">
    <property type="entry name" value="HD-domain/PDEase-like"/>
    <property type="match status" value="1"/>
</dbReference>
<protein>
    <submittedName>
        <fullName evidence="2">HDOD domain-containing protein</fullName>
    </submittedName>
</protein>
<keyword evidence="3" id="KW-1185">Reference proteome</keyword>
<name>A0A8A4TT38_SULCO</name>
<dbReference type="EMBL" id="CP071793">
    <property type="protein sequence ID" value="QTD52221.1"/>
    <property type="molecule type" value="Genomic_DNA"/>
</dbReference>
<proteinExistence type="predicted"/>
<dbReference type="InterPro" id="IPR052340">
    <property type="entry name" value="RNase_Y/CdgJ"/>
</dbReference>
<gene>
    <name evidence="2" type="ORF">J3U87_07085</name>
</gene>
<dbReference type="PANTHER" id="PTHR33525:SF3">
    <property type="entry name" value="RIBONUCLEASE Y"/>
    <property type="match status" value="1"/>
</dbReference>
<dbReference type="AlphaFoldDB" id="A0A8A4TT38"/>
<sequence length="289" mass="32872">MGQVEAYVEGIRDLPVLPEIAQRIISLTDDPNPNIAKIADLIQMDPTITANILNIINSGYYALRREVTSVRQAVVLLGLKQIRNLVVTMVSVNHFVEPPGSHIKLSDFWNHSLAVATIAQSLSNRFKYAEGSNVYLAGLLHDVGKVIIQCFYPEDMSRIIEVIDSDHCSMYDAEQKVLGFSHAEIGGCLTRKWKLPQQVTESIHYHHRCHRADDHVFAAILQFSDYITKVRLYAVYGDQNVDIIFDEEPCWKILLATFTQKNLDFERLLFEMDDEIDKARELVRQARGG</sequence>
<dbReference type="CDD" id="cd00077">
    <property type="entry name" value="HDc"/>
    <property type="match status" value="1"/>
</dbReference>
<dbReference type="NCBIfam" id="TIGR00277">
    <property type="entry name" value="HDIG"/>
    <property type="match status" value="1"/>
</dbReference>
<dbReference type="InterPro" id="IPR013976">
    <property type="entry name" value="HDOD"/>
</dbReference>
<evidence type="ECO:0000313" key="2">
    <source>
        <dbReference type="EMBL" id="QTD52221.1"/>
    </source>
</evidence>
<accession>A0A8A4TT38</accession>
<dbReference type="KEGG" id="scor:J3U87_07085"/>
<evidence type="ECO:0000313" key="3">
    <source>
        <dbReference type="Proteomes" id="UP000663929"/>
    </source>
</evidence>
<dbReference type="InterPro" id="IPR003607">
    <property type="entry name" value="HD/PDEase_dom"/>
</dbReference>
<dbReference type="InterPro" id="IPR006675">
    <property type="entry name" value="HDIG_dom"/>
</dbReference>
<dbReference type="Gene3D" id="1.10.3210.10">
    <property type="entry name" value="Hypothetical protein af1432"/>
    <property type="match status" value="1"/>
</dbReference>